<evidence type="ECO:0000256" key="5">
    <source>
        <dbReference type="ARBA" id="ARBA00022741"/>
    </source>
</evidence>
<dbReference type="FunFam" id="3.40.50.300:FF:000224">
    <property type="entry name" value="Energy-coupling factor transporter ATP-binding protein EcfA"/>
    <property type="match status" value="1"/>
</dbReference>
<sequence>MISLRDVSFSYGCLSALDHISLQVEKGEHMALIGPNASGKTTLAMVMNALLTPDRGECLVEGIDTRDDPMFARRTVGMVFQDPESQTVARRVWDDVAFGPMNLGLPDGEVEKRVRESLDHVGLGAFSRREVSCLSGGQKQLLAVAGILAMKPSYIVFDEPTALLDGPGCRMVNKAVAGLKKNGIGIITITHDMEEALTADRIVALDTGRIVADMPPASLFSDEALMARIGIKPPYTFNLAVPREVVRECR</sequence>
<dbReference type="GO" id="GO:0005524">
    <property type="term" value="F:ATP binding"/>
    <property type="evidence" value="ECO:0007669"/>
    <property type="project" value="UniProtKB-KW"/>
</dbReference>
<dbReference type="Pfam" id="PF00005">
    <property type="entry name" value="ABC_tran"/>
    <property type="match status" value="1"/>
</dbReference>
<reference evidence="11 12" key="2">
    <citation type="journal article" date="2008" name="Int. J. Syst. Evol. Microbiol.">
        <title>Methanocella paludicola gen. nov., sp. nov., a methane-producing archaeon, the first isolate of the lineage 'Rice Cluster I', and proposal of the new archaeal order Methanocellales ord. nov.</title>
        <authorList>
            <person name="Sakai S."/>
            <person name="Imachi H."/>
            <person name="Hanada S."/>
            <person name="Ohashi A."/>
            <person name="Harada H."/>
            <person name="Kamagata Y."/>
        </authorList>
    </citation>
    <scope>NUCLEOTIDE SEQUENCE [LARGE SCALE GENOMIC DNA]</scope>
    <source>
        <strain evidence="12">DSM 17711 / JCM 13418 / NBRC 101707 / SANAE</strain>
    </source>
</reference>
<reference evidence="12" key="3">
    <citation type="journal article" date="2011" name="PLoS ONE">
        <title>Genome sequence of a mesophilic hydrogenotrophic methanogen Methanocella paludicola, the first cultivated representative of the order Methanocellales.</title>
        <authorList>
            <person name="Sakai S."/>
            <person name="Takaki Y."/>
            <person name="Shimamura S."/>
            <person name="Sekine M."/>
            <person name="Tajima T."/>
            <person name="Kosugi H."/>
            <person name="Ichikawa N."/>
            <person name="Tasumi E."/>
            <person name="Hiraki A.T."/>
            <person name="Shimizu A."/>
            <person name="Kato Y."/>
            <person name="Nishiko R."/>
            <person name="Mori K."/>
            <person name="Fujita N."/>
            <person name="Imachi H."/>
            <person name="Takai K."/>
        </authorList>
    </citation>
    <scope>NUCLEOTIDE SEQUENCE [LARGE SCALE GENOMIC DNA]</scope>
    <source>
        <strain evidence="12">DSM 17711 / JCM 13418 / NBRC 101707 / SANAE</strain>
    </source>
</reference>
<keyword evidence="12" id="KW-1185">Reference proteome</keyword>
<keyword evidence="8" id="KW-0472">Membrane</keyword>
<keyword evidence="4" id="KW-1003">Cell membrane</keyword>
<dbReference type="STRING" id="304371.MCP_0380"/>
<evidence type="ECO:0000256" key="1">
    <source>
        <dbReference type="ARBA" id="ARBA00004202"/>
    </source>
</evidence>
<reference evidence="11 12" key="1">
    <citation type="journal article" date="2007" name="Appl. Environ. Microbiol.">
        <title>Isolation of key methanogens for global methane emission from rice paddy fields: a novel isolate affiliated with the clone cluster rice cluster I.</title>
        <authorList>
            <person name="Sakai S."/>
            <person name="Imachi H."/>
            <person name="Sekiguchi Y."/>
            <person name="Ohashi A."/>
            <person name="Harada H."/>
            <person name="Kamagata Y."/>
        </authorList>
    </citation>
    <scope>NUCLEOTIDE SEQUENCE [LARGE SCALE GENOMIC DNA]</scope>
    <source>
        <strain evidence="12">DSM 17711 / JCM 13418 / NBRC 101707 / SANAE</strain>
    </source>
</reference>
<evidence type="ECO:0000256" key="4">
    <source>
        <dbReference type="ARBA" id="ARBA00022475"/>
    </source>
</evidence>
<protein>
    <submittedName>
        <fullName evidence="11">Cobalt ABC transporter ATP binding protein</fullName>
    </submittedName>
</protein>
<proteinExistence type="inferred from homology"/>
<gene>
    <name evidence="11" type="ordered locus">MCP_0380</name>
</gene>
<dbReference type="SMART" id="SM00382">
    <property type="entry name" value="AAA"/>
    <property type="match status" value="1"/>
</dbReference>
<evidence type="ECO:0000259" key="10">
    <source>
        <dbReference type="PROSITE" id="PS50893"/>
    </source>
</evidence>
<name>D1YVI0_METPS</name>
<dbReference type="InterPro" id="IPR017871">
    <property type="entry name" value="ABC_transporter-like_CS"/>
</dbReference>
<evidence type="ECO:0000256" key="3">
    <source>
        <dbReference type="ARBA" id="ARBA00022448"/>
    </source>
</evidence>
<comment type="subcellular location">
    <subcellularLocation>
        <location evidence="1">Cell membrane</location>
        <topology evidence="1">Peripheral membrane protein</topology>
    </subcellularLocation>
</comment>
<dbReference type="GO" id="GO:0016887">
    <property type="term" value="F:ATP hydrolysis activity"/>
    <property type="evidence" value="ECO:0007669"/>
    <property type="project" value="InterPro"/>
</dbReference>
<dbReference type="EMBL" id="AP011532">
    <property type="protein sequence ID" value="BAI60452.1"/>
    <property type="molecule type" value="Genomic_DNA"/>
</dbReference>
<comment type="similarity">
    <text evidence="2">Belongs to the ABC transporter superfamily.</text>
</comment>
<dbReference type="AlphaFoldDB" id="D1YVI0"/>
<evidence type="ECO:0000256" key="6">
    <source>
        <dbReference type="ARBA" id="ARBA00022840"/>
    </source>
</evidence>
<evidence type="ECO:0000256" key="9">
    <source>
        <dbReference type="ARBA" id="ARBA00025157"/>
    </source>
</evidence>
<comment type="function">
    <text evidence="9">Probably part of an ABC transporter complex. Responsible for energy coupling to the transport system.</text>
</comment>
<evidence type="ECO:0000313" key="12">
    <source>
        <dbReference type="Proteomes" id="UP000001882"/>
    </source>
</evidence>
<dbReference type="PANTHER" id="PTHR43553:SF24">
    <property type="entry name" value="ENERGY-COUPLING FACTOR TRANSPORTER ATP-BINDING PROTEIN ECFA1"/>
    <property type="match status" value="1"/>
</dbReference>
<evidence type="ECO:0000256" key="7">
    <source>
        <dbReference type="ARBA" id="ARBA00022967"/>
    </source>
</evidence>
<organism evidence="11 12">
    <name type="scientific">Methanocella paludicola (strain DSM 17711 / JCM 13418 / NBRC 101707 / SANAE)</name>
    <dbReference type="NCBI Taxonomy" id="304371"/>
    <lineage>
        <taxon>Archaea</taxon>
        <taxon>Methanobacteriati</taxon>
        <taxon>Methanobacteriota</taxon>
        <taxon>Stenosarchaea group</taxon>
        <taxon>Methanomicrobia</taxon>
        <taxon>Methanocellales</taxon>
        <taxon>Methanocellaceae</taxon>
        <taxon>Methanocella</taxon>
    </lineage>
</organism>
<keyword evidence="6" id="KW-0067">ATP-binding</keyword>
<dbReference type="InParanoid" id="D1YVI0"/>
<dbReference type="OrthoDB" id="35850at2157"/>
<accession>D1YVI0</accession>
<dbReference type="CDD" id="cd03225">
    <property type="entry name" value="ABC_cobalt_CbiO_domain1"/>
    <property type="match status" value="1"/>
</dbReference>
<dbReference type="GO" id="GO:0042626">
    <property type="term" value="F:ATPase-coupled transmembrane transporter activity"/>
    <property type="evidence" value="ECO:0007669"/>
    <property type="project" value="TreeGrafter"/>
</dbReference>
<keyword evidence="3" id="KW-0813">Transport</keyword>
<keyword evidence="7" id="KW-1278">Translocase</keyword>
<dbReference type="RefSeq" id="WP_012899132.1">
    <property type="nucleotide sequence ID" value="NC_013665.1"/>
</dbReference>
<dbReference type="eggNOG" id="arCOG00202">
    <property type="taxonomic scope" value="Archaea"/>
</dbReference>
<dbReference type="InterPro" id="IPR003593">
    <property type="entry name" value="AAA+_ATPase"/>
</dbReference>
<dbReference type="PANTHER" id="PTHR43553">
    <property type="entry name" value="HEAVY METAL TRANSPORTER"/>
    <property type="match status" value="1"/>
</dbReference>
<dbReference type="KEGG" id="mpd:MCP_0380"/>
<evidence type="ECO:0000256" key="2">
    <source>
        <dbReference type="ARBA" id="ARBA00005417"/>
    </source>
</evidence>
<dbReference type="PROSITE" id="PS50893">
    <property type="entry name" value="ABC_TRANSPORTER_2"/>
    <property type="match status" value="1"/>
</dbReference>
<dbReference type="InterPro" id="IPR015856">
    <property type="entry name" value="ABC_transpr_CbiO/EcfA_su"/>
</dbReference>
<dbReference type="SUPFAM" id="SSF52540">
    <property type="entry name" value="P-loop containing nucleoside triphosphate hydrolases"/>
    <property type="match status" value="1"/>
</dbReference>
<dbReference type="InterPro" id="IPR027417">
    <property type="entry name" value="P-loop_NTPase"/>
</dbReference>
<keyword evidence="5" id="KW-0547">Nucleotide-binding</keyword>
<dbReference type="InterPro" id="IPR003439">
    <property type="entry name" value="ABC_transporter-like_ATP-bd"/>
</dbReference>
<dbReference type="Proteomes" id="UP000001882">
    <property type="component" value="Chromosome"/>
</dbReference>
<feature type="domain" description="ABC transporter" evidence="10">
    <location>
        <begin position="2"/>
        <end position="232"/>
    </location>
</feature>
<dbReference type="InterPro" id="IPR050095">
    <property type="entry name" value="ECF_ABC_transporter_ATP-bd"/>
</dbReference>
<evidence type="ECO:0000256" key="8">
    <source>
        <dbReference type="ARBA" id="ARBA00023136"/>
    </source>
</evidence>
<dbReference type="GeneID" id="8680486"/>
<evidence type="ECO:0000313" key="11">
    <source>
        <dbReference type="EMBL" id="BAI60452.1"/>
    </source>
</evidence>
<dbReference type="Gene3D" id="3.40.50.300">
    <property type="entry name" value="P-loop containing nucleotide triphosphate hydrolases"/>
    <property type="match status" value="1"/>
</dbReference>
<dbReference type="PROSITE" id="PS00211">
    <property type="entry name" value="ABC_TRANSPORTER_1"/>
    <property type="match status" value="1"/>
</dbReference>
<dbReference type="GO" id="GO:0043190">
    <property type="term" value="C:ATP-binding cassette (ABC) transporter complex"/>
    <property type="evidence" value="ECO:0007669"/>
    <property type="project" value="TreeGrafter"/>
</dbReference>